<dbReference type="EMBL" id="SXCS01000001">
    <property type="protein sequence ID" value="NFR60206.1"/>
    <property type="molecule type" value="Genomic_DNA"/>
</dbReference>
<comment type="pathway">
    <text evidence="10">Cofactor biosynthesis; pyridoxal 5'-phosphate biosynthesis.</text>
</comment>
<evidence type="ECO:0000256" key="6">
    <source>
        <dbReference type="ARBA" id="ARBA00047992"/>
    </source>
</evidence>
<protein>
    <recommendedName>
        <fullName evidence="10">Pyridoxal 5'-phosphate synthase subunit PdxT</fullName>
        <ecNumber evidence="10">4.3.3.6</ecNumber>
    </recommendedName>
    <alternativeName>
        <fullName evidence="10">Pdx2</fullName>
    </alternativeName>
    <alternativeName>
        <fullName evidence="10">Pyridoxal 5'-phosphate synthase glutaminase subunit</fullName>
        <ecNumber evidence="10">3.5.1.2</ecNumber>
    </alternativeName>
</protein>
<feature type="active site" description="Charge relay system" evidence="10 11">
    <location>
        <position position="174"/>
    </location>
</feature>
<dbReference type="InterPro" id="IPR021196">
    <property type="entry name" value="PdxT/SNO_CS"/>
</dbReference>
<feature type="binding site" evidence="10 12">
    <location>
        <begin position="136"/>
        <end position="137"/>
    </location>
    <ligand>
        <name>L-glutamine</name>
        <dbReference type="ChEBI" id="CHEBI:58359"/>
    </ligand>
</feature>
<dbReference type="HAMAP" id="MF_01615">
    <property type="entry name" value="PdxT"/>
    <property type="match status" value="1"/>
</dbReference>
<dbReference type="EC" id="3.5.1.2" evidence="10"/>
<evidence type="ECO:0000256" key="5">
    <source>
        <dbReference type="ARBA" id="ARBA00023239"/>
    </source>
</evidence>
<gene>
    <name evidence="10 13" type="primary">pdxT</name>
    <name evidence="13" type="ORF">FDF70_01515</name>
</gene>
<evidence type="ECO:0000256" key="10">
    <source>
        <dbReference type="HAMAP-Rule" id="MF_01615"/>
    </source>
</evidence>
<accession>A0A7X5P6C9</accession>
<name>A0A7X5P6C9_CLOSG</name>
<dbReference type="GO" id="GO:0008614">
    <property type="term" value="P:pyridoxine metabolic process"/>
    <property type="evidence" value="ECO:0007669"/>
    <property type="project" value="TreeGrafter"/>
</dbReference>
<dbReference type="PIRSF" id="PIRSF005639">
    <property type="entry name" value="Glut_amidoT_SNO"/>
    <property type="match status" value="1"/>
</dbReference>
<evidence type="ECO:0000256" key="12">
    <source>
        <dbReference type="PIRSR" id="PIRSR005639-2"/>
    </source>
</evidence>
<dbReference type="UniPathway" id="UPA00245"/>
<dbReference type="GO" id="GO:0005829">
    <property type="term" value="C:cytosol"/>
    <property type="evidence" value="ECO:0007669"/>
    <property type="project" value="TreeGrafter"/>
</dbReference>
<feature type="binding site" evidence="10 12">
    <location>
        <position position="107"/>
    </location>
    <ligand>
        <name>L-glutamine</name>
        <dbReference type="ChEBI" id="CHEBI:58359"/>
    </ligand>
</feature>
<evidence type="ECO:0000256" key="2">
    <source>
        <dbReference type="ARBA" id="ARBA00022801"/>
    </source>
</evidence>
<organism evidence="13 14">
    <name type="scientific">Clostridium sporogenes</name>
    <dbReference type="NCBI Taxonomy" id="1509"/>
    <lineage>
        <taxon>Bacteria</taxon>
        <taxon>Bacillati</taxon>
        <taxon>Bacillota</taxon>
        <taxon>Clostridia</taxon>
        <taxon>Eubacteriales</taxon>
        <taxon>Clostridiaceae</taxon>
        <taxon>Clostridium</taxon>
    </lineage>
</organism>
<comment type="function">
    <text evidence="8 10">Catalyzes the hydrolysis of glutamine to glutamate and ammonia as part of the biosynthesis of pyridoxal 5'-phosphate. The resulting ammonia molecule is channeled to the active site of PdxS.</text>
</comment>
<dbReference type="Pfam" id="PF01174">
    <property type="entry name" value="SNO"/>
    <property type="match status" value="1"/>
</dbReference>
<keyword evidence="2 10" id="KW-0378">Hydrolase</keyword>
<dbReference type="FunFam" id="3.40.50.880:FF:000010">
    <property type="entry name" value="uncharacterized protein LOC100176842 isoform X2"/>
    <property type="match status" value="1"/>
</dbReference>
<feature type="active site" description="Nucleophile" evidence="10 11">
    <location>
        <position position="80"/>
    </location>
</feature>
<dbReference type="Proteomes" id="UP000486601">
    <property type="component" value="Unassembled WGS sequence"/>
</dbReference>
<comment type="similarity">
    <text evidence="1 10">Belongs to the glutaminase PdxT/SNO family.</text>
</comment>
<evidence type="ECO:0000313" key="13">
    <source>
        <dbReference type="EMBL" id="NFR60206.1"/>
    </source>
</evidence>
<dbReference type="NCBIfam" id="TIGR03800">
    <property type="entry name" value="PLP_synth_Pdx2"/>
    <property type="match status" value="1"/>
</dbReference>
<comment type="caution">
    <text evidence="13">The sequence shown here is derived from an EMBL/GenBank/DDBJ whole genome shotgun (WGS) entry which is preliminary data.</text>
</comment>
<dbReference type="GO" id="GO:1903600">
    <property type="term" value="C:glutaminase complex"/>
    <property type="evidence" value="ECO:0007669"/>
    <property type="project" value="TreeGrafter"/>
</dbReference>
<dbReference type="EC" id="4.3.3.6" evidence="10"/>
<evidence type="ECO:0000256" key="3">
    <source>
        <dbReference type="ARBA" id="ARBA00022898"/>
    </source>
</evidence>
<dbReference type="GO" id="GO:0006543">
    <property type="term" value="P:L-glutamine catabolic process"/>
    <property type="evidence" value="ECO:0007669"/>
    <property type="project" value="UniProtKB-UniRule"/>
</dbReference>
<evidence type="ECO:0000256" key="11">
    <source>
        <dbReference type="PIRSR" id="PIRSR005639-1"/>
    </source>
</evidence>
<sequence length="193" mass="22083">MIKVGVLDLQGSVVEHMKILEKIDNVEPVRVKYKEDLDDIQGIILPGGESTTLGKLLKDFHIYDTLKKKIENGLPVWGTCAGMILLAKDIEEQEESYFKVIDIKVKRNAYGSQLNSFSIEEMLEDIDKEPIELVFIRAPYITTVGSNVTILKKVRKNIVAAKEKNVLVTSFHPELTEDTRFHKYFIDKFIKNK</sequence>
<evidence type="ECO:0000313" key="14">
    <source>
        <dbReference type="Proteomes" id="UP000486601"/>
    </source>
</evidence>
<dbReference type="InterPro" id="IPR002161">
    <property type="entry name" value="PdxT/SNO"/>
</dbReference>
<dbReference type="Gene3D" id="3.40.50.880">
    <property type="match status" value="1"/>
</dbReference>
<keyword evidence="4 10" id="KW-0315">Glutamine amidotransferase</keyword>
<dbReference type="PANTHER" id="PTHR31559">
    <property type="entry name" value="PYRIDOXAL 5'-PHOSPHATE SYNTHASE SUBUNIT SNO"/>
    <property type="match status" value="1"/>
</dbReference>
<keyword evidence="3 10" id="KW-0663">Pyridoxal phosphate</keyword>
<proteinExistence type="inferred from homology"/>
<feature type="active site" description="Charge relay system" evidence="10 11">
    <location>
        <position position="172"/>
    </location>
</feature>
<comment type="subunit">
    <text evidence="9 10">In the presence of PdxS, forms a dodecamer of heterodimers. Only shows activity in the heterodimer.</text>
</comment>
<keyword evidence="5 10" id="KW-0456">Lyase</keyword>
<dbReference type="GO" id="GO:0036381">
    <property type="term" value="F:pyridoxal 5'-phosphate synthase (glutamine hydrolysing) activity"/>
    <property type="evidence" value="ECO:0007669"/>
    <property type="project" value="UniProtKB-UniRule"/>
</dbReference>
<reference evidence="13 14" key="1">
    <citation type="submission" date="2019-04" db="EMBL/GenBank/DDBJ databases">
        <title>Genome sequencing of Clostridium botulinum Groups I-IV and Clostridium butyricum.</title>
        <authorList>
            <person name="Brunt J."/>
            <person name="Van Vliet A.H.M."/>
            <person name="Stringer S.C."/>
            <person name="Carter A.T."/>
            <person name="Peck M.W."/>
        </authorList>
    </citation>
    <scope>NUCLEOTIDE SEQUENCE [LARGE SCALE GENOMIC DNA]</scope>
    <source>
        <strain evidence="13 14">IFR 18/108</strain>
    </source>
</reference>
<dbReference type="PROSITE" id="PS51273">
    <property type="entry name" value="GATASE_TYPE_1"/>
    <property type="match status" value="1"/>
</dbReference>
<dbReference type="SUPFAM" id="SSF52317">
    <property type="entry name" value="Class I glutamine amidotransferase-like"/>
    <property type="match status" value="1"/>
</dbReference>
<evidence type="ECO:0000256" key="1">
    <source>
        <dbReference type="ARBA" id="ARBA00008345"/>
    </source>
</evidence>
<feature type="binding site" evidence="10 12">
    <location>
        <begin position="48"/>
        <end position="50"/>
    </location>
    <ligand>
        <name>L-glutamine</name>
        <dbReference type="ChEBI" id="CHEBI:58359"/>
    </ligand>
</feature>
<comment type="catalytic activity">
    <reaction evidence="6 10">
        <text>aldehydo-D-ribose 5-phosphate + D-glyceraldehyde 3-phosphate + L-glutamine = pyridoxal 5'-phosphate + L-glutamate + phosphate + 3 H2O + H(+)</text>
        <dbReference type="Rhea" id="RHEA:31507"/>
        <dbReference type="ChEBI" id="CHEBI:15377"/>
        <dbReference type="ChEBI" id="CHEBI:15378"/>
        <dbReference type="ChEBI" id="CHEBI:29985"/>
        <dbReference type="ChEBI" id="CHEBI:43474"/>
        <dbReference type="ChEBI" id="CHEBI:58273"/>
        <dbReference type="ChEBI" id="CHEBI:58359"/>
        <dbReference type="ChEBI" id="CHEBI:59776"/>
        <dbReference type="ChEBI" id="CHEBI:597326"/>
        <dbReference type="EC" id="4.3.3.6"/>
    </reaction>
</comment>
<comment type="catalytic activity">
    <reaction evidence="7 10">
        <text>L-glutamine + H2O = L-glutamate + NH4(+)</text>
        <dbReference type="Rhea" id="RHEA:15889"/>
        <dbReference type="ChEBI" id="CHEBI:15377"/>
        <dbReference type="ChEBI" id="CHEBI:28938"/>
        <dbReference type="ChEBI" id="CHEBI:29985"/>
        <dbReference type="ChEBI" id="CHEBI:58359"/>
        <dbReference type="EC" id="3.5.1.2"/>
    </reaction>
</comment>
<dbReference type="InterPro" id="IPR029062">
    <property type="entry name" value="Class_I_gatase-like"/>
</dbReference>
<dbReference type="GO" id="GO:0004359">
    <property type="term" value="F:glutaminase activity"/>
    <property type="evidence" value="ECO:0007669"/>
    <property type="project" value="UniProtKB-UniRule"/>
</dbReference>
<dbReference type="GO" id="GO:0042823">
    <property type="term" value="P:pyridoxal phosphate biosynthetic process"/>
    <property type="evidence" value="ECO:0007669"/>
    <property type="project" value="UniProtKB-UniRule"/>
</dbReference>
<dbReference type="CDD" id="cd01749">
    <property type="entry name" value="GATase1_PB"/>
    <property type="match status" value="1"/>
</dbReference>
<dbReference type="PANTHER" id="PTHR31559:SF0">
    <property type="entry name" value="PYRIDOXAL 5'-PHOSPHATE SYNTHASE SUBUNIT SNO1-RELATED"/>
    <property type="match status" value="1"/>
</dbReference>
<dbReference type="PROSITE" id="PS01236">
    <property type="entry name" value="PDXT_SNO_1"/>
    <property type="match status" value="1"/>
</dbReference>
<dbReference type="AlphaFoldDB" id="A0A7X5P6C9"/>
<evidence type="ECO:0000256" key="7">
    <source>
        <dbReference type="ARBA" id="ARBA00049534"/>
    </source>
</evidence>
<evidence type="ECO:0000256" key="4">
    <source>
        <dbReference type="ARBA" id="ARBA00022962"/>
    </source>
</evidence>
<evidence type="ECO:0000256" key="9">
    <source>
        <dbReference type="ARBA" id="ARBA00064749"/>
    </source>
</evidence>
<evidence type="ECO:0000256" key="8">
    <source>
        <dbReference type="ARBA" id="ARBA00054599"/>
    </source>
</evidence>
<dbReference type="PROSITE" id="PS51130">
    <property type="entry name" value="PDXT_SNO_2"/>
    <property type="match status" value="1"/>
</dbReference>